<dbReference type="SUPFAM" id="SSF51735">
    <property type="entry name" value="NAD(P)-binding Rossmann-fold domains"/>
    <property type="match status" value="1"/>
</dbReference>
<dbReference type="InterPro" id="IPR002347">
    <property type="entry name" value="SDR_fam"/>
</dbReference>
<dbReference type="PROSITE" id="PS00061">
    <property type="entry name" value="ADH_SHORT"/>
    <property type="match status" value="1"/>
</dbReference>
<dbReference type="PRINTS" id="PR00080">
    <property type="entry name" value="SDRFAMILY"/>
</dbReference>
<dbReference type="Proteomes" id="UP000325827">
    <property type="component" value="Unassembled WGS sequence"/>
</dbReference>
<dbReference type="AlphaFoldDB" id="A0A5J5J2P8"/>
<dbReference type="Pfam" id="PF13561">
    <property type="entry name" value="adh_short_C2"/>
    <property type="match status" value="1"/>
</dbReference>
<comment type="similarity">
    <text evidence="1">Belongs to the short-chain dehydrogenases/reductases (SDR) family.</text>
</comment>
<gene>
    <name evidence="3" type="ORF">F6B43_15750</name>
</gene>
<dbReference type="PANTHER" id="PTHR43639:SF1">
    <property type="entry name" value="SHORT-CHAIN DEHYDROGENASE_REDUCTASE FAMILY PROTEIN"/>
    <property type="match status" value="1"/>
</dbReference>
<dbReference type="InterPro" id="IPR020904">
    <property type="entry name" value="Sc_DH/Rdtase_CS"/>
</dbReference>
<dbReference type="Gene3D" id="3.40.50.720">
    <property type="entry name" value="NAD(P)-binding Rossmann-like Domain"/>
    <property type="match status" value="1"/>
</dbReference>
<dbReference type="RefSeq" id="WP_150449927.1">
    <property type="nucleotide sequence ID" value="NZ_VYSA01000003.1"/>
</dbReference>
<proteinExistence type="inferred from homology"/>
<dbReference type="GO" id="GO:0016491">
    <property type="term" value="F:oxidoreductase activity"/>
    <property type="evidence" value="ECO:0007669"/>
    <property type="project" value="UniProtKB-KW"/>
</dbReference>
<evidence type="ECO:0000313" key="4">
    <source>
        <dbReference type="Proteomes" id="UP000325827"/>
    </source>
</evidence>
<dbReference type="InterPro" id="IPR036291">
    <property type="entry name" value="NAD(P)-bd_dom_sf"/>
</dbReference>
<dbReference type="EMBL" id="VYSA01000003">
    <property type="protein sequence ID" value="KAA9106578.1"/>
    <property type="molecule type" value="Genomic_DNA"/>
</dbReference>
<protein>
    <submittedName>
        <fullName evidence="3">SDR family oxidoreductase</fullName>
    </submittedName>
</protein>
<keyword evidence="2" id="KW-0560">Oxidoreductase</keyword>
<dbReference type="OrthoDB" id="158573at2"/>
<dbReference type="PRINTS" id="PR00081">
    <property type="entry name" value="GDHRDH"/>
</dbReference>
<evidence type="ECO:0000256" key="2">
    <source>
        <dbReference type="ARBA" id="ARBA00023002"/>
    </source>
</evidence>
<name>A0A5J5J2P8_9MICO</name>
<sequence>MTTLAGRTALITGVSGAIGGELARVFGREGATVVGTYRHRRDAATEALSGIPAERRVLLQTEFGGGDSARALWAGALQAGPIDTVVVNAAAMAPTPLAGDDDEWDAGWQRSLQVNVIAASTLMREAAQAFAERGSGSIIAISSWAALQGSRIPDLGAYAASKAALRSFAQTLARAYARSGVRVYTIAPGVVDGGMGTADLDPEEVRAVAEGLVMGRHVAVSEIAELAAFLASDRCPSLTGSTIDLNGASYIR</sequence>
<evidence type="ECO:0000313" key="3">
    <source>
        <dbReference type="EMBL" id="KAA9106578.1"/>
    </source>
</evidence>
<evidence type="ECO:0000256" key="1">
    <source>
        <dbReference type="ARBA" id="ARBA00006484"/>
    </source>
</evidence>
<comment type="caution">
    <text evidence="3">The sequence shown here is derived from an EMBL/GenBank/DDBJ whole genome shotgun (WGS) entry which is preliminary data.</text>
</comment>
<accession>A0A5J5J2P8</accession>
<dbReference type="CDD" id="cd05233">
    <property type="entry name" value="SDR_c"/>
    <property type="match status" value="1"/>
</dbReference>
<reference evidence="4" key="1">
    <citation type="submission" date="2019-09" db="EMBL/GenBank/DDBJ databases">
        <title>Mumia zhuanghuii sp. nov. isolated from the intestinal contents of plateau pika (Ochotona curzoniae) in the Qinghai-Tibet plateau of China.</title>
        <authorList>
            <person name="Tian Z."/>
        </authorList>
    </citation>
    <scope>NUCLEOTIDE SEQUENCE [LARGE SCALE GENOMIC DNA]</scope>
    <source>
        <strain evidence="4">JCM 30598</strain>
    </source>
</reference>
<organism evidence="3 4">
    <name type="scientific">Microbacterium rhizomatis</name>
    <dbReference type="NCBI Taxonomy" id="1631477"/>
    <lineage>
        <taxon>Bacteria</taxon>
        <taxon>Bacillati</taxon>
        <taxon>Actinomycetota</taxon>
        <taxon>Actinomycetes</taxon>
        <taxon>Micrococcales</taxon>
        <taxon>Microbacteriaceae</taxon>
        <taxon>Microbacterium</taxon>
    </lineage>
</organism>
<keyword evidence="4" id="KW-1185">Reference proteome</keyword>
<dbReference type="PANTHER" id="PTHR43639">
    <property type="entry name" value="OXIDOREDUCTASE, SHORT-CHAIN DEHYDROGENASE/REDUCTASE FAMILY (AFU_ORTHOLOGUE AFUA_5G02870)"/>
    <property type="match status" value="1"/>
</dbReference>